<evidence type="ECO:0000256" key="2">
    <source>
        <dbReference type="ARBA" id="ARBA00022679"/>
    </source>
</evidence>
<dbReference type="GO" id="GO:0006396">
    <property type="term" value="P:RNA processing"/>
    <property type="evidence" value="ECO:0007669"/>
    <property type="project" value="InterPro"/>
</dbReference>
<comment type="caution">
    <text evidence="4">The sequence shown here is derived from an EMBL/GenBank/DDBJ whole genome shotgun (WGS) entry which is preliminary data.</text>
</comment>
<dbReference type="SMART" id="SM00967">
    <property type="entry name" value="SpoU_sub_bind"/>
    <property type="match status" value="1"/>
</dbReference>
<dbReference type="AlphaFoldDB" id="A0A420W9E1"/>
<dbReference type="GO" id="GO:0005829">
    <property type="term" value="C:cytosol"/>
    <property type="evidence" value="ECO:0007669"/>
    <property type="project" value="TreeGrafter"/>
</dbReference>
<sequence>MELKIYGKNAVVEALKSGRSVEKVYLQYGKFFEPEFLNFLKERGVKYQWAKKEQLRKLVGKEKHQGIVALLSPIEYSSEQELFRDTLKKNSFFVALDGVTEPQNLGTIARTVESFGGVGLLLPEKGSAPLNEVALKASSGSLFHLKVVRVENLSSSLLKFKSQGGRVYSVETGGKDIRSVEFRRPLCLIMGSEGRGIGEELLSISDEVATIPTVGKTPSLNVSVSCAIAVWELFRR</sequence>
<dbReference type="InterPro" id="IPR004441">
    <property type="entry name" value="rRNA_MeTrfase_TrmH"/>
</dbReference>
<dbReference type="InterPro" id="IPR013123">
    <property type="entry name" value="SpoU_subst-bd"/>
</dbReference>
<dbReference type="PANTHER" id="PTHR46429">
    <property type="entry name" value="23S RRNA (GUANOSINE-2'-O-)-METHYLTRANSFERASE RLMB"/>
    <property type="match status" value="1"/>
</dbReference>
<keyword evidence="2 4" id="KW-0808">Transferase</keyword>
<dbReference type="SUPFAM" id="SSF55315">
    <property type="entry name" value="L30e-like"/>
    <property type="match status" value="1"/>
</dbReference>
<evidence type="ECO:0000313" key="5">
    <source>
        <dbReference type="Proteomes" id="UP000280881"/>
    </source>
</evidence>
<reference evidence="4 5" key="1">
    <citation type="submission" date="2018-10" db="EMBL/GenBank/DDBJ databases">
        <title>Genomic Encyclopedia of Type Strains, Phase IV (KMG-IV): sequencing the most valuable type-strain genomes for metagenomic binning, comparative biology and taxonomic classification.</title>
        <authorList>
            <person name="Goeker M."/>
        </authorList>
    </citation>
    <scope>NUCLEOTIDE SEQUENCE [LARGE SCALE GENOMIC DNA]</scope>
    <source>
        <strain evidence="4 5">DSM 15521</strain>
    </source>
</reference>
<evidence type="ECO:0000313" key="4">
    <source>
        <dbReference type="EMBL" id="RKQ63946.1"/>
    </source>
</evidence>
<protein>
    <submittedName>
        <fullName evidence="4">23S rRNA (Guanosine2251-2'-O)-methyltransferase</fullName>
    </submittedName>
</protein>
<dbReference type="Proteomes" id="UP000280881">
    <property type="component" value="Unassembled WGS sequence"/>
</dbReference>
<dbReference type="Pfam" id="PF08032">
    <property type="entry name" value="SpoU_sub_bind"/>
    <property type="match status" value="1"/>
</dbReference>
<evidence type="ECO:0000256" key="1">
    <source>
        <dbReference type="ARBA" id="ARBA00022603"/>
    </source>
</evidence>
<dbReference type="NCBIfam" id="TIGR00186">
    <property type="entry name" value="rRNA_methyl_3"/>
    <property type="match status" value="1"/>
</dbReference>
<proteinExistence type="predicted"/>
<dbReference type="InterPro" id="IPR029064">
    <property type="entry name" value="Ribosomal_eL30-like_sf"/>
</dbReference>
<dbReference type="Gene3D" id="3.30.1330.30">
    <property type="match status" value="1"/>
</dbReference>
<accession>A0A420W9E1</accession>
<dbReference type="Gene3D" id="3.40.1280.10">
    <property type="match status" value="1"/>
</dbReference>
<dbReference type="CDD" id="cd18103">
    <property type="entry name" value="SpoU-like_RlmB"/>
    <property type="match status" value="1"/>
</dbReference>
<feature type="domain" description="RNA 2-O ribose methyltransferase substrate binding" evidence="3">
    <location>
        <begin position="4"/>
        <end position="77"/>
    </location>
</feature>
<dbReference type="PANTHER" id="PTHR46429:SF1">
    <property type="entry name" value="23S RRNA (GUANOSINE-2'-O-)-METHYLTRANSFERASE RLMB"/>
    <property type="match status" value="1"/>
</dbReference>
<gene>
    <name evidence="4" type="ORF">C7457_0835</name>
</gene>
<dbReference type="InterPro" id="IPR029026">
    <property type="entry name" value="tRNA_m1G_MTases_N"/>
</dbReference>
<keyword evidence="1 4" id="KW-0489">Methyltransferase</keyword>
<dbReference type="Pfam" id="PF00588">
    <property type="entry name" value="SpoU_methylase"/>
    <property type="match status" value="1"/>
</dbReference>
<dbReference type="InterPro" id="IPR001537">
    <property type="entry name" value="SpoU_MeTrfase"/>
</dbReference>
<keyword evidence="5" id="KW-1185">Reference proteome</keyword>
<dbReference type="SUPFAM" id="SSF75217">
    <property type="entry name" value="alpha/beta knot"/>
    <property type="match status" value="1"/>
</dbReference>
<dbReference type="RefSeq" id="WP_211321812.1">
    <property type="nucleotide sequence ID" value="NZ_RBIE01000001.1"/>
</dbReference>
<organism evidence="4 5">
    <name type="scientific">Thermovibrio guaymasensis</name>
    <dbReference type="NCBI Taxonomy" id="240167"/>
    <lineage>
        <taxon>Bacteria</taxon>
        <taxon>Pseudomonadati</taxon>
        <taxon>Aquificota</taxon>
        <taxon>Aquificia</taxon>
        <taxon>Desulfurobacteriales</taxon>
        <taxon>Desulfurobacteriaceae</taxon>
        <taxon>Thermovibrio</taxon>
    </lineage>
</organism>
<dbReference type="EMBL" id="RBIE01000001">
    <property type="protein sequence ID" value="RKQ63946.1"/>
    <property type="molecule type" value="Genomic_DNA"/>
</dbReference>
<dbReference type="GO" id="GO:0008173">
    <property type="term" value="F:RNA methyltransferase activity"/>
    <property type="evidence" value="ECO:0007669"/>
    <property type="project" value="InterPro"/>
</dbReference>
<evidence type="ECO:0000259" key="3">
    <source>
        <dbReference type="SMART" id="SM00967"/>
    </source>
</evidence>
<name>A0A420W9E1_9BACT</name>
<dbReference type="InterPro" id="IPR029028">
    <property type="entry name" value="Alpha/beta_knot_MTases"/>
</dbReference>
<dbReference type="GO" id="GO:0003723">
    <property type="term" value="F:RNA binding"/>
    <property type="evidence" value="ECO:0007669"/>
    <property type="project" value="InterPro"/>
</dbReference>
<dbReference type="GO" id="GO:0032259">
    <property type="term" value="P:methylation"/>
    <property type="evidence" value="ECO:0007669"/>
    <property type="project" value="UniProtKB-KW"/>
</dbReference>